<evidence type="ECO:0000256" key="1">
    <source>
        <dbReference type="SAM" id="MobiDB-lite"/>
    </source>
</evidence>
<evidence type="ECO:0000259" key="2">
    <source>
        <dbReference type="Pfam" id="PF03171"/>
    </source>
</evidence>
<feature type="domain" description="Isopenicillin N synthase-like Fe(2+) 2OG dioxygenase" evidence="2">
    <location>
        <begin position="204"/>
        <end position="300"/>
    </location>
</feature>
<dbReference type="Gene3D" id="2.60.120.330">
    <property type="entry name" value="B-lactam Antibiotic, Isopenicillin N Synthase, Chain"/>
    <property type="match status" value="1"/>
</dbReference>
<protein>
    <recommendedName>
        <fullName evidence="2">Isopenicillin N synthase-like Fe(2+) 2OG dioxygenase domain-containing protein</fullName>
    </recommendedName>
</protein>
<proteinExistence type="predicted"/>
<dbReference type="VEuPathDB" id="FungiDB:H310_06404"/>
<dbReference type="GeneID" id="20083454"/>
<accession>A0A024U8B7</accession>
<dbReference type="OrthoDB" id="46333at2759"/>
<dbReference type="eggNOG" id="ENOG502RQMK">
    <property type="taxonomic scope" value="Eukaryota"/>
</dbReference>
<evidence type="ECO:0000313" key="3">
    <source>
        <dbReference type="EMBL" id="ETW01833.1"/>
    </source>
</evidence>
<dbReference type="InterPro" id="IPR027443">
    <property type="entry name" value="IPNS-like_sf"/>
</dbReference>
<dbReference type="EMBL" id="KI913962">
    <property type="protein sequence ID" value="ETW01833.1"/>
    <property type="molecule type" value="Genomic_DNA"/>
</dbReference>
<reference evidence="3" key="1">
    <citation type="submission" date="2013-12" db="EMBL/GenBank/DDBJ databases">
        <title>The Genome Sequence of Aphanomyces invadans NJM9701.</title>
        <authorList>
            <consortium name="The Broad Institute Genomics Platform"/>
            <person name="Russ C."/>
            <person name="Tyler B."/>
            <person name="van West P."/>
            <person name="Dieguez-Uribeondo J."/>
            <person name="Young S.K."/>
            <person name="Zeng Q."/>
            <person name="Gargeya S."/>
            <person name="Fitzgerald M."/>
            <person name="Abouelleil A."/>
            <person name="Alvarado L."/>
            <person name="Chapman S.B."/>
            <person name="Gainer-Dewar J."/>
            <person name="Goldberg J."/>
            <person name="Griggs A."/>
            <person name="Gujja S."/>
            <person name="Hansen M."/>
            <person name="Howarth C."/>
            <person name="Imamovic A."/>
            <person name="Ireland A."/>
            <person name="Larimer J."/>
            <person name="McCowan C."/>
            <person name="Murphy C."/>
            <person name="Pearson M."/>
            <person name="Poon T.W."/>
            <person name="Priest M."/>
            <person name="Roberts A."/>
            <person name="Saif S."/>
            <person name="Shea T."/>
            <person name="Sykes S."/>
            <person name="Wortman J."/>
            <person name="Nusbaum C."/>
            <person name="Birren B."/>
        </authorList>
    </citation>
    <scope>NUCLEOTIDE SEQUENCE [LARGE SCALE GENOMIC DNA]</scope>
    <source>
        <strain evidence="3">NJM9701</strain>
    </source>
</reference>
<dbReference type="SUPFAM" id="SSF51197">
    <property type="entry name" value="Clavaminate synthase-like"/>
    <property type="match status" value="1"/>
</dbReference>
<sequence>MPTLPEMEALPLAFQYYCLEHGARKPASVGSATAEKTVMAPENSDKTTSTPQKPGPRMKLKDLTWKNKALFNELMERHTFVVLTDLGERVEALYTDLRAAMQAFFEQDRACKDVCTSKYIYRNENKTPMWYAGYECTHVRECFRAHAGDLSRMQWPSADFEEKYLALLKVCQSICDKSLSLTLGYITDSAHAHQSAGEDLSVCYGLHYPNKVGTGQSNSENVFEHIDPSLYVIEPVTDVAGLDVFDPHSGQWLSVEQVCTPHKEWVLFCGKALTRATDGRVPGTLHRVTRPDHTRDISRYCFIYEQKYQPYF</sequence>
<dbReference type="InterPro" id="IPR044861">
    <property type="entry name" value="IPNS-like_FE2OG_OXY"/>
</dbReference>
<organism evidence="3">
    <name type="scientific">Aphanomyces invadans</name>
    <dbReference type="NCBI Taxonomy" id="157072"/>
    <lineage>
        <taxon>Eukaryota</taxon>
        <taxon>Sar</taxon>
        <taxon>Stramenopiles</taxon>
        <taxon>Oomycota</taxon>
        <taxon>Saprolegniomycetes</taxon>
        <taxon>Saprolegniales</taxon>
        <taxon>Verrucalvaceae</taxon>
        <taxon>Aphanomyces</taxon>
    </lineage>
</organism>
<dbReference type="Pfam" id="PF03171">
    <property type="entry name" value="2OG-FeII_Oxy"/>
    <property type="match status" value="1"/>
</dbReference>
<gene>
    <name evidence="3" type="ORF">H310_06404</name>
</gene>
<dbReference type="AlphaFoldDB" id="A0A024U8B7"/>
<name>A0A024U8B7_9STRA</name>
<dbReference type="RefSeq" id="XP_008869681.1">
    <property type="nucleotide sequence ID" value="XM_008871459.1"/>
</dbReference>
<feature type="region of interest" description="Disordered" evidence="1">
    <location>
        <begin position="30"/>
        <end position="57"/>
    </location>
</feature>